<dbReference type="InterPro" id="IPR014729">
    <property type="entry name" value="Rossmann-like_a/b/a_fold"/>
</dbReference>
<evidence type="ECO:0000313" key="1">
    <source>
        <dbReference type="EMBL" id="GAA4393445.1"/>
    </source>
</evidence>
<organism evidence="1 2">
    <name type="scientific">Hymenobacter koreensis</name>
    <dbReference type="NCBI Taxonomy" id="1084523"/>
    <lineage>
        <taxon>Bacteria</taxon>
        <taxon>Pseudomonadati</taxon>
        <taxon>Bacteroidota</taxon>
        <taxon>Cytophagia</taxon>
        <taxon>Cytophagales</taxon>
        <taxon>Hymenobacteraceae</taxon>
        <taxon>Hymenobacter</taxon>
    </lineage>
</organism>
<accession>A0ABP8JN55</accession>
<dbReference type="EMBL" id="BAABHA010000015">
    <property type="protein sequence ID" value="GAA4393445.1"/>
    <property type="molecule type" value="Genomic_DNA"/>
</dbReference>
<reference evidence="2" key="1">
    <citation type="journal article" date="2019" name="Int. J. Syst. Evol. Microbiol.">
        <title>The Global Catalogue of Microorganisms (GCM) 10K type strain sequencing project: providing services to taxonomists for standard genome sequencing and annotation.</title>
        <authorList>
            <consortium name="The Broad Institute Genomics Platform"/>
            <consortium name="The Broad Institute Genome Sequencing Center for Infectious Disease"/>
            <person name="Wu L."/>
            <person name="Ma J."/>
        </authorList>
    </citation>
    <scope>NUCLEOTIDE SEQUENCE [LARGE SCALE GENOMIC DNA]</scope>
    <source>
        <strain evidence="2">JCM 17924</strain>
    </source>
</reference>
<dbReference type="Gene3D" id="3.40.50.620">
    <property type="entry name" value="HUPs"/>
    <property type="match status" value="1"/>
</dbReference>
<name>A0ABP8JN55_9BACT</name>
<comment type="caution">
    <text evidence="1">The sequence shown here is derived from an EMBL/GenBank/DDBJ whole genome shotgun (WGS) entry which is preliminary data.</text>
</comment>
<dbReference type="SUPFAM" id="SSF52402">
    <property type="entry name" value="Adenine nucleotide alpha hydrolases-like"/>
    <property type="match status" value="1"/>
</dbReference>
<sequence>MMTLLEMEKGLGPDDFVIFCNTGLEDEGTLKFLHQQQTILGVPLRWIEYCRFHKWKEVTYETASRNAEPFIMMMLAKQAVPSGHMGRFCTTELKIKTKIAFMRSQGHRYFEAVIGIRADEPTRHFTGKESADKWHHVAHPLYHGGITKPDVLDFWKAQPFDLDIHPLDGNCVLCFQKGAGKKVAILQRRPELRTGFYLDTEDAMGHPWSTRYAMQDLVDRAQRANTQTSIEFWEAQDEPSISCFCTD</sequence>
<protein>
    <submittedName>
        <fullName evidence="1">Phosphoadenosine phosphosulfate reductase family protein</fullName>
    </submittedName>
</protein>
<proteinExistence type="predicted"/>
<dbReference type="Proteomes" id="UP001500454">
    <property type="component" value="Unassembled WGS sequence"/>
</dbReference>
<gene>
    <name evidence="1" type="ORF">GCM10023186_45020</name>
</gene>
<keyword evidence="2" id="KW-1185">Reference proteome</keyword>
<evidence type="ECO:0000313" key="2">
    <source>
        <dbReference type="Proteomes" id="UP001500454"/>
    </source>
</evidence>